<comment type="caution">
    <text evidence="6">The sequence shown here is derived from an EMBL/GenBank/DDBJ whole genome shotgun (WGS) entry which is preliminary data.</text>
</comment>
<dbReference type="PANTHER" id="PTHR43272:SF32">
    <property type="entry name" value="AMP-DEPENDENT SYNTHETASE_LIGASE DOMAIN-CONTAINING PROTEIN"/>
    <property type="match status" value="1"/>
</dbReference>
<organism evidence="6 7">
    <name type="scientific">Polypedilum vanderplanki</name>
    <name type="common">Sleeping chironomid midge</name>
    <dbReference type="NCBI Taxonomy" id="319348"/>
    <lineage>
        <taxon>Eukaryota</taxon>
        <taxon>Metazoa</taxon>
        <taxon>Ecdysozoa</taxon>
        <taxon>Arthropoda</taxon>
        <taxon>Hexapoda</taxon>
        <taxon>Insecta</taxon>
        <taxon>Pterygota</taxon>
        <taxon>Neoptera</taxon>
        <taxon>Endopterygota</taxon>
        <taxon>Diptera</taxon>
        <taxon>Nematocera</taxon>
        <taxon>Chironomoidea</taxon>
        <taxon>Chironomidae</taxon>
        <taxon>Chironominae</taxon>
        <taxon>Polypedilum</taxon>
        <taxon>Polypedilum</taxon>
    </lineage>
</organism>
<protein>
    <recommendedName>
        <fullName evidence="4">long-chain-fatty-acid--CoA ligase</fullName>
        <ecNumber evidence="4">6.2.1.3</ecNumber>
    </recommendedName>
</protein>
<evidence type="ECO:0000313" key="6">
    <source>
        <dbReference type="EMBL" id="KAG5676031.1"/>
    </source>
</evidence>
<name>A0A9J6C1W5_POLVA</name>
<dbReference type="GO" id="GO:0005783">
    <property type="term" value="C:endoplasmic reticulum"/>
    <property type="evidence" value="ECO:0007669"/>
    <property type="project" value="TreeGrafter"/>
</dbReference>
<accession>A0A9J6C1W5</accession>
<dbReference type="InterPro" id="IPR000873">
    <property type="entry name" value="AMP-dep_synth/lig_dom"/>
</dbReference>
<evidence type="ECO:0000256" key="4">
    <source>
        <dbReference type="ARBA" id="ARBA00026121"/>
    </source>
</evidence>
<reference evidence="6" key="1">
    <citation type="submission" date="2021-03" db="EMBL/GenBank/DDBJ databases">
        <title>Chromosome level genome of the anhydrobiotic midge Polypedilum vanderplanki.</title>
        <authorList>
            <person name="Yoshida Y."/>
            <person name="Kikawada T."/>
            <person name="Gusev O."/>
        </authorList>
    </citation>
    <scope>NUCLEOTIDE SEQUENCE</scope>
    <source>
        <strain evidence="6">NIAS01</strain>
        <tissue evidence="6">Whole body or cell culture</tissue>
    </source>
</reference>
<dbReference type="SUPFAM" id="SSF56801">
    <property type="entry name" value="Acetyl-CoA synthetase-like"/>
    <property type="match status" value="1"/>
</dbReference>
<dbReference type="AlphaFoldDB" id="A0A9J6C1W5"/>
<dbReference type="EC" id="6.2.1.3" evidence="4"/>
<evidence type="ECO:0000256" key="1">
    <source>
        <dbReference type="ARBA" id="ARBA00022598"/>
    </source>
</evidence>
<dbReference type="Gene3D" id="3.40.50.12780">
    <property type="entry name" value="N-terminal domain of ligase-like"/>
    <property type="match status" value="1"/>
</dbReference>
<dbReference type="InterPro" id="IPR020845">
    <property type="entry name" value="AMP-binding_CS"/>
</dbReference>
<dbReference type="Pfam" id="PF23562">
    <property type="entry name" value="AMP-binding_C_3"/>
    <property type="match status" value="1"/>
</dbReference>
<dbReference type="EMBL" id="JADBJN010000002">
    <property type="protein sequence ID" value="KAG5676031.1"/>
    <property type="molecule type" value="Genomic_DNA"/>
</dbReference>
<dbReference type="OrthoDB" id="3633556at2759"/>
<dbReference type="Pfam" id="PF00501">
    <property type="entry name" value="AMP-binding"/>
    <property type="match status" value="1"/>
</dbReference>
<dbReference type="GO" id="GO:0004467">
    <property type="term" value="F:long-chain fatty acid-CoA ligase activity"/>
    <property type="evidence" value="ECO:0007669"/>
    <property type="project" value="UniProtKB-EC"/>
</dbReference>
<gene>
    <name evidence="6" type="ORF">PVAND_005886</name>
</gene>
<evidence type="ECO:0000256" key="2">
    <source>
        <dbReference type="ARBA" id="ARBA00022832"/>
    </source>
</evidence>
<proteinExistence type="predicted"/>
<keyword evidence="1" id="KW-0436">Ligase</keyword>
<evidence type="ECO:0000256" key="3">
    <source>
        <dbReference type="ARBA" id="ARBA00023098"/>
    </source>
</evidence>
<keyword evidence="2" id="KW-0276">Fatty acid metabolism</keyword>
<keyword evidence="7" id="KW-1185">Reference proteome</keyword>
<dbReference type="InterPro" id="IPR042099">
    <property type="entry name" value="ANL_N_sf"/>
</dbReference>
<keyword evidence="3" id="KW-0443">Lipid metabolism</keyword>
<dbReference type="Proteomes" id="UP001107558">
    <property type="component" value="Chromosome 2"/>
</dbReference>
<sequence length="659" mass="73561">MAKHVALRETKEFRITDPSKPVRIFQNPRDKTASVDPITVPALMNRTVENYGNHPALKYKDPVTGKWQTITYKEYKERVEKMAKVFIKLGLERYGTVAVLAFNSVEWFVSELAAIHAGGNIAGVYTTNSVDSVFYVLDSCKANIVVVDDAKQMEKIHAIKDKLPHLKAIIQTISPYAPYVKRADGYWRWSELQEMKTDDVEEEYQRRLKSIVANECCCLVYTSGTTGTPKGAMLSHDNFTWDAYSFTVYVDNLQMGKEVIVSYLPLSHVAAQIIDIFISMTIAATVYFADKDTLKGSLVKTLIDARPTNFLGVPRVYEKIQEKMMAIGSQSGALKRAIASWAKSATLKHHMEKMAGRPSASLQYKLANKIVMSKVKQALGLNRCKNFITGAAPMSVDTKKYFMSLDMPIVEAFGMSESTGGHCMGNVHDPTFESIGRNAPGTQTKIVNADEKGHGEICLRGRHVFMGYINEIEKTIDAVDDEGWLHTGDIGYVDNDGYIFITGRLKEIIITAGGENIPPVHIENLVKSECSAISNAILIGDKRKFLSMLITLKTEVDAEGAPKNELTQETMKWIQSMDLKYTSLKEILAAGPDPKVMNAIQEAINRANKNSISNAQKVQKFAILPHDFSIPTGEIGPTMKIKRSFIAEKYKEVIDKFYQ</sequence>
<feature type="domain" description="AMP-dependent synthetase/ligase" evidence="5">
    <location>
        <begin position="46"/>
        <end position="468"/>
    </location>
</feature>
<dbReference type="PROSITE" id="PS00455">
    <property type="entry name" value="AMP_BINDING"/>
    <property type="match status" value="1"/>
</dbReference>
<evidence type="ECO:0000313" key="7">
    <source>
        <dbReference type="Proteomes" id="UP001107558"/>
    </source>
</evidence>
<dbReference type="GO" id="GO:0016020">
    <property type="term" value="C:membrane"/>
    <property type="evidence" value="ECO:0007669"/>
    <property type="project" value="TreeGrafter"/>
</dbReference>
<dbReference type="PANTHER" id="PTHR43272">
    <property type="entry name" value="LONG-CHAIN-FATTY-ACID--COA LIGASE"/>
    <property type="match status" value="1"/>
</dbReference>
<evidence type="ECO:0000259" key="5">
    <source>
        <dbReference type="Pfam" id="PF00501"/>
    </source>
</evidence>